<dbReference type="Proteomes" id="UP000663881">
    <property type="component" value="Unassembled WGS sequence"/>
</dbReference>
<feature type="non-terminal residue" evidence="1">
    <location>
        <position position="33"/>
    </location>
</feature>
<sequence>MQILSKHIFSTFQAVALELFTKVAQQLWAFNEP</sequence>
<name>A0A820NAP2_9BILA</name>
<gene>
    <name evidence="1" type="ORF">OKA104_LOCUS50704</name>
</gene>
<evidence type="ECO:0000313" key="1">
    <source>
        <dbReference type="EMBL" id="CAF4387679.1"/>
    </source>
</evidence>
<protein>
    <submittedName>
        <fullName evidence="1">Uncharacterized protein</fullName>
    </submittedName>
</protein>
<evidence type="ECO:0000313" key="2">
    <source>
        <dbReference type="Proteomes" id="UP000663881"/>
    </source>
</evidence>
<proteinExistence type="predicted"/>
<dbReference type="EMBL" id="CAJOAY010026004">
    <property type="protein sequence ID" value="CAF4387679.1"/>
    <property type="molecule type" value="Genomic_DNA"/>
</dbReference>
<organism evidence="1 2">
    <name type="scientific">Adineta steineri</name>
    <dbReference type="NCBI Taxonomy" id="433720"/>
    <lineage>
        <taxon>Eukaryota</taxon>
        <taxon>Metazoa</taxon>
        <taxon>Spiralia</taxon>
        <taxon>Gnathifera</taxon>
        <taxon>Rotifera</taxon>
        <taxon>Eurotatoria</taxon>
        <taxon>Bdelloidea</taxon>
        <taxon>Adinetida</taxon>
        <taxon>Adinetidae</taxon>
        <taxon>Adineta</taxon>
    </lineage>
</organism>
<reference evidence="1" key="1">
    <citation type="submission" date="2021-02" db="EMBL/GenBank/DDBJ databases">
        <authorList>
            <person name="Nowell W R."/>
        </authorList>
    </citation>
    <scope>NUCLEOTIDE SEQUENCE</scope>
</reference>
<accession>A0A820NAP2</accession>
<dbReference type="AlphaFoldDB" id="A0A820NAP2"/>
<comment type="caution">
    <text evidence="1">The sequence shown here is derived from an EMBL/GenBank/DDBJ whole genome shotgun (WGS) entry which is preliminary data.</text>
</comment>